<keyword evidence="10" id="KW-1185">Reference proteome</keyword>
<dbReference type="InterPro" id="IPR029052">
    <property type="entry name" value="Metallo-depent_PP-like"/>
</dbReference>
<evidence type="ECO:0000256" key="9">
    <source>
        <dbReference type="SAM" id="MobiDB-lite"/>
    </source>
</evidence>
<dbReference type="GO" id="GO:0005737">
    <property type="term" value="C:cytoplasm"/>
    <property type="evidence" value="ECO:0007669"/>
    <property type="project" value="TreeGrafter"/>
</dbReference>
<dbReference type="PANTHER" id="PTHR11668:SF300">
    <property type="entry name" value="SERINE_THREONINE-PROTEIN PHOSPHATASE"/>
    <property type="match status" value="1"/>
</dbReference>
<evidence type="ECO:0000256" key="4">
    <source>
        <dbReference type="ARBA" id="ARBA00022801"/>
    </source>
</evidence>
<accession>A0A915KGP8</accession>
<evidence type="ECO:0000313" key="11">
    <source>
        <dbReference type="WBParaSite" id="nRc.2.0.1.t37907-RA"/>
    </source>
</evidence>
<dbReference type="Gene3D" id="3.60.21.10">
    <property type="match status" value="1"/>
</dbReference>
<evidence type="ECO:0000256" key="6">
    <source>
        <dbReference type="ARBA" id="ARBA00023211"/>
    </source>
</evidence>
<dbReference type="GO" id="GO:0046872">
    <property type="term" value="F:metal ion binding"/>
    <property type="evidence" value="ECO:0007669"/>
    <property type="project" value="UniProtKB-KW"/>
</dbReference>
<dbReference type="GO" id="GO:0005634">
    <property type="term" value="C:nucleus"/>
    <property type="evidence" value="ECO:0007669"/>
    <property type="project" value="TreeGrafter"/>
</dbReference>
<dbReference type="PANTHER" id="PTHR11668">
    <property type="entry name" value="SERINE/THREONINE PROTEIN PHOSPHATASE"/>
    <property type="match status" value="1"/>
</dbReference>
<dbReference type="EC" id="3.1.3.16" evidence="2"/>
<dbReference type="GO" id="GO:0004722">
    <property type="term" value="F:protein serine/threonine phosphatase activity"/>
    <property type="evidence" value="ECO:0007669"/>
    <property type="project" value="UniProtKB-EC"/>
</dbReference>
<reference evidence="11" key="1">
    <citation type="submission" date="2022-11" db="UniProtKB">
        <authorList>
            <consortium name="WormBaseParasite"/>
        </authorList>
    </citation>
    <scope>IDENTIFICATION</scope>
</reference>
<evidence type="ECO:0000313" key="10">
    <source>
        <dbReference type="Proteomes" id="UP000887565"/>
    </source>
</evidence>
<dbReference type="PRINTS" id="PR00114">
    <property type="entry name" value="STPHPHTASE"/>
</dbReference>
<evidence type="ECO:0000256" key="5">
    <source>
        <dbReference type="ARBA" id="ARBA00022912"/>
    </source>
</evidence>
<proteinExistence type="predicted"/>
<evidence type="ECO:0000256" key="1">
    <source>
        <dbReference type="ARBA" id="ARBA00001936"/>
    </source>
</evidence>
<comment type="cofactor">
    <cofactor evidence="1">
        <name>Mn(2+)</name>
        <dbReference type="ChEBI" id="CHEBI:29035"/>
    </cofactor>
</comment>
<dbReference type="SUPFAM" id="SSF56300">
    <property type="entry name" value="Metallo-dependent phosphatases"/>
    <property type="match status" value="1"/>
</dbReference>
<evidence type="ECO:0000256" key="7">
    <source>
        <dbReference type="ARBA" id="ARBA00047761"/>
    </source>
</evidence>
<keyword evidence="3" id="KW-0479">Metal-binding</keyword>
<sequence>MKRLFASDPSHDTTTKGWAESSRGSRMFGTDEVSMFCRCFDVDMIIRAHEVQLDGYLFECDNHLVTVFSAINYTNQFNNAAGVVCIDEKMKLSVKCLKPSGPPVALSSVTSMNLASIGIRKFFKQWSKQHQYLISVLHQRSCNKDTVSVGRFPQNCSYPFRPKIDFQAERLKLLTICSVTLKKKKKREILRLLSQIQSSPLQNFIFYLMTTEVIKNMTEDCDNQHSQGSIVKYSLLLERKVLGVVVNNIQSLLDKAIPNSHRTLKMYCVYLDPDQIFAFLNFISTCCKGPVILRHEASRGTGCPIHTKKRARHRPVTVGKYE</sequence>
<name>A0A915KGP8_ROMCU</name>
<evidence type="ECO:0000256" key="8">
    <source>
        <dbReference type="ARBA" id="ARBA00048336"/>
    </source>
</evidence>
<dbReference type="Proteomes" id="UP000887565">
    <property type="component" value="Unplaced"/>
</dbReference>
<dbReference type="InterPro" id="IPR050341">
    <property type="entry name" value="PP1_catalytic_subunit"/>
</dbReference>
<keyword evidence="6" id="KW-0464">Manganese</keyword>
<keyword evidence="4" id="KW-0378">Hydrolase</keyword>
<evidence type="ECO:0000256" key="3">
    <source>
        <dbReference type="ARBA" id="ARBA00022723"/>
    </source>
</evidence>
<feature type="region of interest" description="Disordered" evidence="9">
    <location>
        <begin position="1"/>
        <end position="24"/>
    </location>
</feature>
<dbReference type="WBParaSite" id="nRc.2.0.1.t37907-RA">
    <property type="protein sequence ID" value="nRc.2.0.1.t37907-RA"/>
    <property type="gene ID" value="nRc.2.0.1.g37907"/>
</dbReference>
<keyword evidence="5" id="KW-0904">Protein phosphatase</keyword>
<comment type="catalytic activity">
    <reaction evidence="7">
        <text>O-phospho-L-seryl-[protein] + H2O = L-seryl-[protein] + phosphate</text>
        <dbReference type="Rhea" id="RHEA:20629"/>
        <dbReference type="Rhea" id="RHEA-COMP:9863"/>
        <dbReference type="Rhea" id="RHEA-COMP:11604"/>
        <dbReference type="ChEBI" id="CHEBI:15377"/>
        <dbReference type="ChEBI" id="CHEBI:29999"/>
        <dbReference type="ChEBI" id="CHEBI:43474"/>
        <dbReference type="ChEBI" id="CHEBI:83421"/>
        <dbReference type="EC" id="3.1.3.16"/>
    </reaction>
</comment>
<comment type="catalytic activity">
    <reaction evidence="8">
        <text>O-phospho-L-threonyl-[protein] + H2O = L-threonyl-[protein] + phosphate</text>
        <dbReference type="Rhea" id="RHEA:47004"/>
        <dbReference type="Rhea" id="RHEA-COMP:11060"/>
        <dbReference type="Rhea" id="RHEA-COMP:11605"/>
        <dbReference type="ChEBI" id="CHEBI:15377"/>
        <dbReference type="ChEBI" id="CHEBI:30013"/>
        <dbReference type="ChEBI" id="CHEBI:43474"/>
        <dbReference type="ChEBI" id="CHEBI:61977"/>
        <dbReference type="EC" id="3.1.3.16"/>
    </reaction>
</comment>
<organism evidence="10 11">
    <name type="scientific">Romanomermis culicivorax</name>
    <name type="common">Nematode worm</name>
    <dbReference type="NCBI Taxonomy" id="13658"/>
    <lineage>
        <taxon>Eukaryota</taxon>
        <taxon>Metazoa</taxon>
        <taxon>Ecdysozoa</taxon>
        <taxon>Nematoda</taxon>
        <taxon>Enoplea</taxon>
        <taxon>Dorylaimia</taxon>
        <taxon>Mermithida</taxon>
        <taxon>Mermithoidea</taxon>
        <taxon>Mermithidae</taxon>
        <taxon>Romanomermis</taxon>
    </lineage>
</organism>
<protein>
    <recommendedName>
        <fullName evidence="2">protein-serine/threonine phosphatase</fullName>
        <ecNumber evidence="2">3.1.3.16</ecNumber>
    </recommendedName>
</protein>
<dbReference type="AlphaFoldDB" id="A0A915KGP8"/>
<evidence type="ECO:0000256" key="2">
    <source>
        <dbReference type="ARBA" id="ARBA00013081"/>
    </source>
</evidence>
<dbReference type="InterPro" id="IPR006186">
    <property type="entry name" value="Ser/Thr-sp_prot-phosphatase"/>
</dbReference>